<dbReference type="SUPFAM" id="SSF50475">
    <property type="entry name" value="FMN-binding split barrel"/>
    <property type="match status" value="1"/>
</dbReference>
<evidence type="ECO:0000313" key="1">
    <source>
        <dbReference type="EMBL" id="GGJ89761.1"/>
    </source>
</evidence>
<dbReference type="RefSeq" id="WP_188964813.1">
    <property type="nucleotide sequence ID" value="NZ_BMOE01000025.1"/>
</dbReference>
<name>A0A917PRZ1_9DEIO</name>
<dbReference type="AlphaFoldDB" id="A0A917PRZ1"/>
<dbReference type="EMBL" id="BMOE01000025">
    <property type="protein sequence ID" value="GGJ89761.1"/>
    <property type="molecule type" value="Genomic_DNA"/>
</dbReference>
<reference evidence="1" key="1">
    <citation type="journal article" date="2014" name="Int. J. Syst. Evol. Microbiol.">
        <title>Complete genome sequence of Corynebacterium casei LMG S-19264T (=DSM 44701T), isolated from a smear-ripened cheese.</title>
        <authorList>
            <consortium name="US DOE Joint Genome Institute (JGI-PGF)"/>
            <person name="Walter F."/>
            <person name="Albersmeier A."/>
            <person name="Kalinowski J."/>
            <person name="Ruckert C."/>
        </authorList>
    </citation>
    <scope>NUCLEOTIDE SEQUENCE</scope>
    <source>
        <strain evidence="1">JCM 14371</strain>
    </source>
</reference>
<dbReference type="Gene3D" id="2.30.110.10">
    <property type="entry name" value="Electron Transport, Fmn-binding Protein, Chain A"/>
    <property type="match status" value="1"/>
</dbReference>
<comment type="caution">
    <text evidence="1">The sequence shown here is derived from an EMBL/GenBank/DDBJ whole genome shotgun (WGS) entry which is preliminary data.</text>
</comment>
<reference evidence="1" key="2">
    <citation type="submission" date="2020-09" db="EMBL/GenBank/DDBJ databases">
        <authorList>
            <person name="Sun Q."/>
            <person name="Ohkuma M."/>
        </authorList>
    </citation>
    <scope>NUCLEOTIDE SEQUENCE</scope>
    <source>
        <strain evidence="1">JCM 14371</strain>
    </source>
</reference>
<dbReference type="PANTHER" id="PTHR35802">
    <property type="entry name" value="PROTEASE SYNTHASE AND SPORULATION PROTEIN PAI 2"/>
    <property type="match status" value="1"/>
</dbReference>
<evidence type="ECO:0000313" key="2">
    <source>
        <dbReference type="Proteomes" id="UP000635726"/>
    </source>
</evidence>
<dbReference type="Proteomes" id="UP000635726">
    <property type="component" value="Unassembled WGS sequence"/>
</dbReference>
<dbReference type="PIRSF" id="PIRSF010372">
    <property type="entry name" value="PaiB"/>
    <property type="match status" value="1"/>
</dbReference>
<keyword evidence="2" id="KW-1185">Reference proteome</keyword>
<sequence>MYLPADFREQDPERLLSVMRGAPFAAVICSDAQGEPLATPVPVLTTVTRGEGRAGDGAAGVAVTLHWHLARGNPQAEALPGRSTLVVFQGPHALVDAGWYVSAPQVGTWNYVTVQARGQAERVEGDEAREVARALTRTLTPDAPGIPAEFEERMLRGVVTFRLPVRSLDGKFKLSQNKGAADRAAVRAHLQGSARDEDRALAALIPD</sequence>
<dbReference type="Pfam" id="PF04299">
    <property type="entry name" value="FMN_bind_2"/>
    <property type="match status" value="1"/>
</dbReference>
<organism evidence="1 2">
    <name type="scientific">Deinococcus aquiradiocola</name>
    <dbReference type="NCBI Taxonomy" id="393059"/>
    <lineage>
        <taxon>Bacteria</taxon>
        <taxon>Thermotogati</taxon>
        <taxon>Deinococcota</taxon>
        <taxon>Deinococci</taxon>
        <taxon>Deinococcales</taxon>
        <taxon>Deinococcaceae</taxon>
        <taxon>Deinococcus</taxon>
    </lineage>
</organism>
<dbReference type="PANTHER" id="PTHR35802:SF1">
    <property type="entry name" value="PROTEASE SYNTHASE AND SPORULATION PROTEIN PAI 2"/>
    <property type="match status" value="1"/>
</dbReference>
<proteinExistence type="predicted"/>
<dbReference type="InterPro" id="IPR007396">
    <property type="entry name" value="TR_PAI2-type"/>
</dbReference>
<gene>
    <name evidence="1" type="ORF">GCM10008939_37140</name>
</gene>
<dbReference type="InterPro" id="IPR012349">
    <property type="entry name" value="Split_barrel_FMN-bd"/>
</dbReference>
<accession>A0A917PRZ1</accession>
<protein>
    <submittedName>
        <fullName evidence="1">Transcriptional regulator</fullName>
    </submittedName>
</protein>